<dbReference type="NCBIfam" id="TIGR01900">
    <property type="entry name" value="dapE-gram_pos"/>
    <property type="match status" value="1"/>
</dbReference>
<evidence type="ECO:0000313" key="5">
    <source>
        <dbReference type="EMBL" id="GIJ26059.1"/>
    </source>
</evidence>
<keyword evidence="1" id="KW-0479">Metal-binding</keyword>
<dbReference type="SUPFAM" id="SSF55031">
    <property type="entry name" value="Bacterial exopeptidase dimerisation domain"/>
    <property type="match status" value="1"/>
</dbReference>
<dbReference type="InterPro" id="IPR011650">
    <property type="entry name" value="Peptidase_M20_dimer"/>
</dbReference>
<keyword evidence="2" id="KW-0378">Hydrolase</keyword>
<organism evidence="5 6">
    <name type="scientific">Micromonospora qiuiae</name>
    <dbReference type="NCBI Taxonomy" id="502268"/>
    <lineage>
        <taxon>Bacteria</taxon>
        <taxon>Bacillati</taxon>
        <taxon>Actinomycetota</taxon>
        <taxon>Actinomycetes</taxon>
        <taxon>Micromonosporales</taxon>
        <taxon>Micromonosporaceae</taxon>
        <taxon>Micromonospora</taxon>
    </lineage>
</organism>
<reference evidence="5 6" key="1">
    <citation type="submission" date="2021-01" db="EMBL/GenBank/DDBJ databases">
        <title>Whole genome shotgun sequence of Verrucosispora qiuiae NBRC 106684.</title>
        <authorList>
            <person name="Komaki H."/>
            <person name="Tamura T."/>
        </authorList>
    </citation>
    <scope>NUCLEOTIDE SEQUENCE [LARGE SCALE GENOMIC DNA]</scope>
    <source>
        <strain evidence="5 6">NBRC 106684</strain>
    </source>
</reference>
<name>A0ABQ4J7B3_9ACTN</name>
<gene>
    <name evidence="5" type="ORF">Vqi01_12210</name>
</gene>
<evidence type="ECO:0000256" key="1">
    <source>
        <dbReference type="ARBA" id="ARBA00022723"/>
    </source>
</evidence>
<evidence type="ECO:0000259" key="4">
    <source>
        <dbReference type="Pfam" id="PF07687"/>
    </source>
</evidence>
<proteinExistence type="predicted"/>
<dbReference type="PANTHER" id="PTHR43808">
    <property type="entry name" value="ACETYLORNITHINE DEACETYLASE"/>
    <property type="match status" value="1"/>
</dbReference>
<dbReference type="Gene3D" id="3.40.630.10">
    <property type="entry name" value="Zn peptidases"/>
    <property type="match status" value="1"/>
</dbReference>
<dbReference type="Pfam" id="PF01546">
    <property type="entry name" value="Peptidase_M20"/>
    <property type="match status" value="1"/>
</dbReference>
<dbReference type="SUPFAM" id="SSF53187">
    <property type="entry name" value="Zn-dependent exopeptidases"/>
    <property type="match status" value="1"/>
</dbReference>
<comment type="caution">
    <text evidence="5">The sequence shown here is derived from an EMBL/GenBank/DDBJ whole genome shotgun (WGS) entry which is preliminary data.</text>
</comment>
<dbReference type="InterPro" id="IPR036264">
    <property type="entry name" value="Bact_exopeptidase_dim_dom"/>
</dbReference>
<dbReference type="Proteomes" id="UP000653076">
    <property type="component" value="Unassembled WGS sequence"/>
</dbReference>
<dbReference type="EC" id="3.5.1.18" evidence="3"/>
<keyword evidence="6" id="KW-1185">Reference proteome</keyword>
<protein>
    <recommendedName>
        <fullName evidence="3">Succinyl-diaminopimelate desuccinylase</fullName>
        <ecNumber evidence="3">3.5.1.18</ecNumber>
    </recommendedName>
</protein>
<evidence type="ECO:0000313" key="6">
    <source>
        <dbReference type="Proteomes" id="UP000653076"/>
    </source>
</evidence>
<dbReference type="InterPro" id="IPR010174">
    <property type="entry name" value="Succinyl-DAP_deSuclase_DapE"/>
</dbReference>
<dbReference type="InterPro" id="IPR050072">
    <property type="entry name" value="Peptidase_M20A"/>
</dbReference>
<accession>A0ABQ4J7B3</accession>
<dbReference type="PANTHER" id="PTHR43808:SF31">
    <property type="entry name" value="N-ACETYL-L-CITRULLINE DEACETYLASE"/>
    <property type="match status" value="1"/>
</dbReference>
<dbReference type="InterPro" id="IPR002933">
    <property type="entry name" value="Peptidase_M20"/>
</dbReference>
<sequence length="380" mass="41075">MRSDEGLAASRLAVAGCDGTVRTMENPLTPEVLADPVALTRALVDIESVSLNEKAIADCVEEVLREVPHLTTYRHGNTVMARTDLGRTSRVVLAGHLDTVPLNNNFPSTMRGDLMYGCGTSDMKSGVAFALHLAATLADPRYDVTYFFYEAEEIESKYNGLHLVAEAHPEWLAADFALLLEPTYGVVEAGCQGTMRATVVSTGVRAHSARSWQGVNAVHRAGELLRRLTDYQARRVTIDGCEYREGMNAVRIHGGVAGNVIPDRCEIEVNYRFAPDRTPAEAEAHLREVFAGYELTVTDSAPGALPGLEAPPAREFLAAVGAAPVGKLGWTDVARFAAMGIPALNFGPGDPNLAHHPDEHVEIGKIRDGAATLHRWLSRT</sequence>
<feature type="domain" description="Peptidase M20 dimerisation" evidence="4">
    <location>
        <begin position="193"/>
        <end position="290"/>
    </location>
</feature>
<dbReference type="EMBL" id="BOPC01000015">
    <property type="protein sequence ID" value="GIJ26059.1"/>
    <property type="molecule type" value="Genomic_DNA"/>
</dbReference>
<evidence type="ECO:0000256" key="2">
    <source>
        <dbReference type="ARBA" id="ARBA00022801"/>
    </source>
</evidence>
<dbReference type="Pfam" id="PF07687">
    <property type="entry name" value="M20_dimer"/>
    <property type="match status" value="1"/>
</dbReference>
<evidence type="ECO:0000256" key="3">
    <source>
        <dbReference type="NCBIfam" id="TIGR01900"/>
    </source>
</evidence>
<dbReference type="Gene3D" id="3.30.70.360">
    <property type="match status" value="1"/>
</dbReference>